<feature type="region of interest" description="Disordered" evidence="11">
    <location>
        <begin position="91"/>
        <end position="113"/>
    </location>
</feature>
<evidence type="ECO:0000256" key="4">
    <source>
        <dbReference type="ARBA" id="ARBA00022884"/>
    </source>
</evidence>
<keyword evidence="4 10" id="KW-0694">RNA-binding</keyword>
<evidence type="ECO:0000256" key="6">
    <source>
        <dbReference type="ARBA" id="ARBA00023128"/>
    </source>
</evidence>
<dbReference type="FunFam" id="3.10.290.10:FF:000025">
    <property type="entry name" value="30S ribosomal subunit S4"/>
    <property type="match status" value="1"/>
</dbReference>
<dbReference type="GO" id="GO:0005763">
    <property type="term" value="C:mitochondrial small ribosomal subunit"/>
    <property type="evidence" value="ECO:0007669"/>
    <property type="project" value="TreeGrafter"/>
</dbReference>
<feature type="compositionally biased region" description="Low complexity" evidence="11">
    <location>
        <begin position="318"/>
        <end position="327"/>
    </location>
</feature>
<dbReference type="PROSITE" id="PS50889">
    <property type="entry name" value="S4"/>
    <property type="match status" value="1"/>
</dbReference>
<dbReference type="InterPro" id="IPR022801">
    <property type="entry name" value="Ribosomal_uS4"/>
</dbReference>
<organism evidence="13 14">
    <name type="scientific">Phialemonium atrogriseum</name>
    <dbReference type="NCBI Taxonomy" id="1093897"/>
    <lineage>
        <taxon>Eukaryota</taxon>
        <taxon>Fungi</taxon>
        <taxon>Dikarya</taxon>
        <taxon>Ascomycota</taxon>
        <taxon>Pezizomycotina</taxon>
        <taxon>Sordariomycetes</taxon>
        <taxon>Sordariomycetidae</taxon>
        <taxon>Cephalothecales</taxon>
        <taxon>Cephalothecaceae</taxon>
        <taxon>Phialemonium</taxon>
    </lineage>
</organism>
<evidence type="ECO:0000313" key="14">
    <source>
        <dbReference type="Proteomes" id="UP001244011"/>
    </source>
</evidence>
<sequence length="429" mass="48347">MKFRRTLRFHGLKRPRVRQTWNKYNLYILSRLGREPSLRPFEKTFFQQKWAAKAMTRGYHGEHIKERQWERMFSRRLLSVVDMDPAYMAKNDGSEQAAGRGSGRDGQSESGMERTPYMHMAFAPMERRLDIAVFRALFASSARQARQFVIHGAVKVNGKKMVYPGYLLNPGDMFQVDIERVMFATGKTKEKSLGAPTKSSESGEESAEAPAEAEAESSEAAEDAAQSAEEPVDDAAALEKEKEELKALRERVKTILEDPSRDLSGKQKKALRGLAQDVKSAMSRLGRRNAELPQSSSVVDDLTTLFSTLDISSSTASATAAEAESATDGAKEQNGGPPLTSEERERLDMLIAREAENPYDPSKPYMTPWRPRPYMSPFAFIPRYLEVNQNICAAVYLRHPVARQGAAEVPTPFPHDISQLAFNWYLRRR</sequence>
<dbReference type="GO" id="GO:0003735">
    <property type="term" value="F:structural constituent of ribosome"/>
    <property type="evidence" value="ECO:0007669"/>
    <property type="project" value="TreeGrafter"/>
</dbReference>
<feature type="domain" description="RNA-binding S4" evidence="12">
    <location>
        <begin position="127"/>
        <end position="187"/>
    </location>
</feature>
<comment type="function">
    <text evidence="8">Component of the mitochondrial ribosome (mitoribosome), a dedicated translation machinery responsible for the synthesis of mitochondrial genome-encoded proteins, including at least some of the essential transmembrane subunits of the mitochondrial respiratory chain. The mitoribosomes are attached to the mitochondrial inner membrane and translation products are cotranslationally integrated into the membrane.</text>
</comment>
<dbReference type="RefSeq" id="XP_060283057.1">
    <property type="nucleotide sequence ID" value="XM_060428057.1"/>
</dbReference>
<keyword evidence="7" id="KW-0687">Ribonucleoprotein</keyword>
<dbReference type="CDD" id="cd00165">
    <property type="entry name" value="S4"/>
    <property type="match status" value="1"/>
</dbReference>
<gene>
    <name evidence="13" type="ORF">QBC33DRAFT_540398</name>
</gene>
<evidence type="ECO:0000256" key="2">
    <source>
        <dbReference type="ARBA" id="ARBA00007465"/>
    </source>
</evidence>
<dbReference type="AlphaFoldDB" id="A0AAJ0FLM9"/>
<dbReference type="InterPro" id="IPR002942">
    <property type="entry name" value="S4_RNA-bd"/>
</dbReference>
<dbReference type="GO" id="GO:0042274">
    <property type="term" value="P:ribosomal small subunit biogenesis"/>
    <property type="evidence" value="ECO:0007669"/>
    <property type="project" value="TreeGrafter"/>
</dbReference>
<dbReference type="GO" id="GO:0019843">
    <property type="term" value="F:rRNA binding"/>
    <property type="evidence" value="ECO:0007669"/>
    <property type="project" value="UniProtKB-KW"/>
</dbReference>
<keyword evidence="6" id="KW-0496">Mitochondrion</keyword>
<evidence type="ECO:0000256" key="10">
    <source>
        <dbReference type="PROSITE-ProRule" id="PRU00182"/>
    </source>
</evidence>
<evidence type="ECO:0000256" key="11">
    <source>
        <dbReference type="SAM" id="MobiDB-lite"/>
    </source>
</evidence>
<evidence type="ECO:0000256" key="1">
    <source>
        <dbReference type="ARBA" id="ARBA00004173"/>
    </source>
</evidence>
<dbReference type="Gene3D" id="3.10.290.10">
    <property type="entry name" value="RNA-binding S4 domain"/>
    <property type="match status" value="1"/>
</dbReference>
<reference evidence="13" key="1">
    <citation type="submission" date="2023-06" db="EMBL/GenBank/DDBJ databases">
        <title>Genome-scale phylogeny and comparative genomics of the fungal order Sordariales.</title>
        <authorList>
            <consortium name="Lawrence Berkeley National Laboratory"/>
            <person name="Hensen N."/>
            <person name="Bonometti L."/>
            <person name="Westerberg I."/>
            <person name="Brannstrom I.O."/>
            <person name="Guillou S."/>
            <person name="Cros-Aarteil S."/>
            <person name="Calhoun S."/>
            <person name="Haridas S."/>
            <person name="Kuo A."/>
            <person name="Mondo S."/>
            <person name="Pangilinan J."/>
            <person name="Riley R."/>
            <person name="Labutti K."/>
            <person name="Andreopoulos B."/>
            <person name="Lipzen A."/>
            <person name="Chen C."/>
            <person name="Yanf M."/>
            <person name="Daum C."/>
            <person name="Ng V."/>
            <person name="Clum A."/>
            <person name="Steindorff A."/>
            <person name="Ohm R."/>
            <person name="Martin F."/>
            <person name="Silar P."/>
            <person name="Natvig D."/>
            <person name="Lalanne C."/>
            <person name="Gautier V."/>
            <person name="Ament-Velasquez S.L."/>
            <person name="Kruys A."/>
            <person name="Hutchinson M.I."/>
            <person name="Powell A.J."/>
            <person name="Barry K."/>
            <person name="Miller A.N."/>
            <person name="Grigoriev I.V."/>
            <person name="Debuchy R."/>
            <person name="Gladieux P."/>
            <person name="Thoren M.H."/>
            <person name="Johannesson H."/>
        </authorList>
    </citation>
    <scope>NUCLEOTIDE SEQUENCE</scope>
    <source>
        <strain evidence="13">8032-3</strain>
    </source>
</reference>
<comment type="caution">
    <text evidence="13">The sequence shown here is derived from an EMBL/GenBank/DDBJ whole genome shotgun (WGS) entry which is preliminary data.</text>
</comment>
<dbReference type="EMBL" id="MU839010">
    <property type="protein sequence ID" value="KAK1766844.1"/>
    <property type="molecule type" value="Genomic_DNA"/>
</dbReference>
<evidence type="ECO:0000256" key="5">
    <source>
        <dbReference type="ARBA" id="ARBA00022980"/>
    </source>
</evidence>
<feature type="region of interest" description="Disordered" evidence="11">
    <location>
        <begin position="189"/>
        <end position="235"/>
    </location>
</feature>
<dbReference type="Pfam" id="PF01479">
    <property type="entry name" value="S4"/>
    <property type="match status" value="1"/>
</dbReference>
<feature type="region of interest" description="Disordered" evidence="11">
    <location>
        <begin position="318"/>
        <end position="342"/>
    </location>
</feature>
<evidence type="ECO:0000256" key="7">
    <source>
        <dbReference type="ARBA" id="ARBA00023274"/>
    </source>
</evidence>
<evidence type="ECO:0000259" key="12">
    <source>
        <dbReference type="SMART" id="SM00363"/>
    </source>
</evidence>
<evidence type="ECO:0000256" key="3">
    <source>
        <dbReference type="ARBA" id="ARBA00022730"/>
    </source>
</evidence>
<proteinExistence type="inferred from homology"/>
<accession>A0AAJ0FLM9</accession>
<dbReference type="InterPro" id="IPR018079">
    <property type="entry name" value="Ribosomal_uS4_CS"/>
</dbReference>
<dbReference type="PANTHER" id="PTHR11831:SF4">
    <property type="entry name" value="SMALL RIBOSOMAL SUBUNIT PROTEIN US4M"/>
    <property type="match status" value="1"/>
</dbReference>
<dbReference type="SUPFAM" id="SSF55174">
    <property type="entry name" value="Alpha-L RNA-binding motif"/>
    <property type="match status" value="1"/>
</dbReference>
<keyword evidence="5 13" id="KW-0689">Ribosomal protein</keyword>
<dbReference type="GeneID" id="85311244"/>
<dbReference type="PANTHER" id="PTHR11831">
    <property type="entry name" value="30S 40S RIBOSOMAL PROTEIN"/>
    <property type="match status" value="1"/>
</dbReference>
<dbReference type="Proteomes" id="UP001244011">
    <property type="component" value="Unassembled WGS sequence"/>
</dbReference>
<evidence type="ECO:0000313" key="13">
    <source>
        <dbReference type="EMBL" id="KAK1766844.1"/>
    </source>
</evidence>
<feature type="compositionally biased region" description="Acidic residues" evidence="11">
    <location>
        <begin position="202"/>
        <end position="222"/>
    </location>
</feature>
<evidence type="ECO:0000256" key="8">
    <source>
        <dbReference type="ARBA" id="ARBA00037226"/>
    </source>
</evidence>
<protein>
    <recommendedName>
        <fullName evidence="9">Small ribosomal subunit protein uS4m</fullName>
    </recommendedName>
</protein>
<dbReference type="SMART" id="SM00363">
    <property type="entry name" value="S4"/>
    <property type="match status" value="1"/>
</dbReference>
<dbReference type="PROSITE" id="PS00632">
    <property type="entry name" value="RIBOSOMAL_S4"/>
    <property type="match status" value="1"/>
</dbReference>
<evidence type="ECO:0000256" key="9">
    <source>
        <dbReference type="ARBA" id="ARBA00071419"/>
    </source>
</evidence>
<keyword evidence="14" id="KW-1185">Reference proteome</keyword>
<dbReference type="InterPro" id="IPR036986">
    <property type="entry name" value="S4_RNA-bd_sf"/>
</dbReference>
<name>A0AAJ0FLM9_9PEZI</name>
<keyword evidence="3 10" id="KW-0699">rRNA-binding</keyword>
<comment type="similarity">
    <text evidence="2">Belongs to the universal ribosomal protein uS4 family.</text>
</comment>
<comment type="subcellular location">
    <subcellularLocation>
        <location evidence="1">Mitochondrion</location>
    </subcellularLocation>
</comment>